<name>A0AAJ8N0D6_9BACI</name>
<dbReference type="InterPro" id="IPR001732">
    <property type="entry name" value="UDP-Glc/GDP-Man_DH_N"/>
</dbReference>
<dbReference type="Pfam" id="PF03720">
    <property type="entry name" value="UDPG_MGDP_dh_C"/>
    <property type="match status" value="1"/>
</dbReference>
<evidence type="ECO:0000256" key="4">
    <source>
        <dbReference type="SAM" id="Phobius"/>
    </source>
</evidence>
<dbReference type="Pfam" id="PF03721">
    <property type="entry name" value="UDPG_MGDP_dh_N"/>
    <property type="match status" value="1"/>
</dbReference>
<dbReference type="PANTHER" id="PTHR43491:SF1">
    <property type="entry name" value="UDP-N-ACETYL-D-MANNOSAMINE DEHYDROGENASE"/>
    <property type="match status" value="1"/>
</dbReference>
<evidence type="ECO:0000313" key="6">
    <source>
        <dbReference type="EMBL" id="WWD79730.1"/>
    </source>
</evidence>
<dbReference type="KEGG" id="ahal:FTX54_015240"/>
<dbReference type="Gene3D" id="1.20.5.100">
    <property type="entry name" value="Cytochrome c1, transmembrane anchor, C-terminal"/>
    <property type="match status" value="1"/>
</dbReference>
<dbReference type="InterPro" id="IPR008927">
    <property type="entry name" value="6-PGluconate_DH-like_C_sf"/>
</dbReference>
<dbReference type="EMBL" id="CP144914">
    <property type="protein sequence ID" value="WWD79730.1"/>
    <property type="molecule type" value="Genomic_DNA"/>
</dbReference>
<dbReference type="GO" id="GO:0051287">
    <property type="term" value="F:NAD binding"/>
    <property type="evidence" value="ECO:0007669"/>
    <property type="project" value="InterPro"/>
</dbReference>
<keyword evidence="4" id="KW-0812">Transmembrane</keyword>
<keyword evidence="4" id="KW-0472">Membrane</keyword>
<dbReference type="PIRSF" id="PIRSF000124">
    <property type="entry name" value="UDPglc_GDPman_dh"/>
    <property type="match status" value="1"/>
</dbReference>
<dbReference type="SUPFAM" id="SSF51735">
    <property type="entry name" value="NAD(P)-binding Rossmann-fold domains"/>
    <property type="match status" value="1"/>
</dbReference>
<reference evidence="6 7" key="1">
    <citation type="submission" date="2024-01" db="EMBL/GenBank/DDBJ databases">
        <title>Complete Genome Sequence of Alkalicoccus halolimnae BZ-SZ-XJ29T, a Moderately Halophilic Bacterium Isolated from a Salt Lake.</title>
        <authorList>
            <person name="Zhao B."/>
        </authorList>
    </citation>
    <scope>NUCLEOTIDE SEQUENCE [LARGE SCALE GENOMIC DNA]</scope>
    <source>
        <strain evidence="6 7">BZ-SZ-XJ29</strain>
    </source>
</reference>
<feature type="transmembrane region" description="Helical" evidence="4">
    <location>
        <begin position="37"/>
        <end position="58"/>
    </location>
</feature>
<dbReference type="Gene3D" id="3.40.50.720">
    <property type="entry name" value="NAD(P)-binding Rossmann-like Domain"/>
    <property type="match status" value="2"/>
</dbReference>
<comment type="similarity">
    <text evidence="3">Belongs to the UDP-glucose/GDP-mannose dehydrogenase family.</text>
</comment>
<dbReference type="InterPro" id="IPR036291">
    <property type="entry name" value="NAD(P)-bd_dom_sf"/>
</dbReference>
<evidence type="ECO:0000256" key="2">
    <source>
        <dbReference type="ARBA" id="ARBA00023027"/>
    </source>
</evidence>
<evidence type="ECO:0000256" key="3">
    <source>
        <dbReference type="PIRNR" id="PIRNR000124"/>
    </source>
</evidence>
<dbReference type="InterPro" id="IPR014026">
    <property type="entry name" value="UDP-Glc/GDP-Man_DH_dimer"/>
</dbReference>
<evidence type="ECO:0000259" key="5">
    <source>
        <dbReference type="SMART" id="SM00984"/>
    </source>
</evidence>
<dbReference type="InterPro" id="IPR028359">
    <property type="entry name" value="UDP_ManNAc/GlcNAc_DH"/>
</dbReference>
<dbReference type="PIRSF" id="PIRSF500136">
    <property type="entry name" value="UDP_ManNAc_DH"/>
    <property type="match status" value="1"/>
</dbReference>
<dbReference type="SUPFAM" id="SSF48179">
    <property type="entry name" value="6-phosphogluconate dehydrogenase C-terminal domain-like"/>
    <property type="match status" value="1"/>
</dbReference>
<dbReference type="InterPro" id="IPR017476">
    <property type="entry name" value="UDP-Glc/GDP-Man"/>
</dbReference>
<gene>
    <name evidence="6" type="ORF">FTX54_015240</name>
</gene>
<proteinExistence type="inferred from homology"/>
<dbReference type="InterPro" id="IPR036220">
    <property type="entry name" value="UDP-Glc/GDP-Man_DH_C_sf"/>
</dbReference>
<keyword evidence="1" id="KW-0560">Oxidoreductase</keyword>
<dbReference type="Pfam" id="PF00984">
    <property type="entry name" value="UDPG_MGDP_dh"/>
    <property type="match status" value="1"/>
</dbReference>
<organism evidence="6 7">
    <name type="scientific">Alkalicoccus halolimnae</name>
    <dbReference type="NCBI Taxonomy" id="1667239"/>
    <lineage>
        <taxon>Bacteria</taxon>
        <taxon>Bacillati</taxon>
        <taxon>Bacillota</taxon>
        <taxon>Bacilli</taxon>
        <taxon>Bacillales</taxon>
        <taxon>Bacillaceae</taxon>
        <taxon>Alkalicoccus</taxon>
    </lineage>
</organism>
<keyword evidence="2" id="KW-0520">NAD</keyword>
<dbReference type="GO" id="GO:0000271">
    <property type="term" value="P:polysaccharide biosynthetic process"/>
    <property type="evidence" value="ECO:0007669"/>
    <property type="project" value="InterPro"/>
</dbReference>
<keyword evidence="7" id="KW-1185">Reference proteome</keyword>
<dbReference type="SMART" id="SM00984">
    <property type="entry name" value="UDPG_MGDP_dh_C"/>
    <property type="match status" value="1"/>
</dbReference>
<dbReference type="GO" id="GO:0016616">
    <property type="term" value="F:oxidoreductase activity, acting on the CH-OH group of donors, NAD or NADP as acceptor"/>
    <property type="evidence" value="ECO:0007669"/>
    <property type="project" value="InterPro"/>
</dbReference>
<evidence type="ECO:0000256" key="1">
    <source>
        <dbReference type="ARBA" id="ARBA00023002"/>
    </source>
</evidence>
<sequence length="445" mass="50324">MKIKIFPMKKLSRILIIIHSALKKASSRKLKINEGEVVVMINIIGLGYIGLPTALMLAKNGVEVVGTDVNNDLVNSLKEGKLTFEEDGLEELFKEALSNKITFTTDYQKTDMYILAVPTPFTNATKKLDPKFVISAVNNVLEVCEKGTTIIIESTISPGSVDKFIRPEIEKRGFVIGSDVHLVHAPERITPGNMIYELEHNSRTIGADDREISDKVKDIYARFCKSEIVLTDIRSAEMSKVIENTYRDVNIAFANELAKICRTDDMDVHEITRIANKHPRVNILHPGPGVGGHCISVDPWFLVGDYPDLTNLILTARKINDSMPRHVLGRIRDIMREHNIKDISKVGLYGLSYKENVDDTRESPTLQLLERMDEHLAFGVKVFDPHVKSRMVDHQFINFEDFINEVEIVVVMVGHDHIKNNMDLIKDMLVLDTKNICSIEGFYKL</sequence>
<evidence type="ECO:0000313" key="7">
    <source>
        <dbReference type="Proteomes" id="UP000321816"/>
    </source>
</evidence>
<feature type="domain" description="UDP-glucose/GDP-mannose dehydrogenase C-terminal" evidence="5">
    <location>
        <begin position="347"/>
        <end position="439"/>
    </location>
</feature>
<dbReference type="NCBIfam" id="TIGR03026">
    <property type="entry name" value="NDP-sugDHase"/>
    <property type="match status" value="1"/>
</dbReference>
<accession>A0AAJ8N0D6</accession>
<dbReference type="Proteomes" id="UP000321816">
    <property type="component" value="Chromosome"/>
</dbReference>
<dbReference type="RefSeq" id="WP_246125561.1">
    <property type="nucleotide sequence ID" value="NZ_CP144914.1"/>
</dbReference>
<dbReference type="AlphaFoldDB" id="A0AAJ8N0D6"/>
<dbReference type="InterPro" id="IPR014027">
    <property type="entry name" value="UDP-Glc/GDP-Man_DH_C"/>
</dbReference>
<protein>
    <submittedName>
        <fullName evidence="6">Nucleotide sugar dehydrogenase</fullName>
    </submittedName>
</protein>
<dbReference type="GO" id="GO:0016628">
    <property type="term" value="F:oxidoreductase activity, acting on the CH-CH group of donors, NAD or NADP as acceptor"/>
    <property type="evidence" value="ECO:0007669"/>
    <property type="project" value="InterPro"/>
</dbReference>
<keyword evidence="4" id="KW-1133">Transmembrane helix</keyword>
<dbReference type="SUPFAM" id="SSF52413">
    <property type="entry name" value="UDP-glucose/GDP-mannose dehydrogenase C-terminal domain"/>
    <property type="match status" value="1"/>
</dbReference>
<dbReference type="PANTHER" id="PTHR43491">
    <property type="entry name" value="UDP-N-ACETYL-D-MANNOSAMINE DEHYDROGENASE"/>
    <property type="match status" value="1"/>
</dbReference>